<feature type="non-terminal residue" evidence="2">
    <location>
        <position position="1"/>
    </location>
</feature>
<evidence type="ECO:0000313" key="2">
    <source>
        <dbReference type="EMBL" id="KKM25855.1"/>
    </source>
</evidence>
<dbReference type="GO" id="GO:0003887">
    <property type="term" value="F:DNA-directed DNA polymerase activity"/>
    <property type="evidence" value="ECO:0007669"/>
    <property type="project" value="InterPro"/>
</dbReference>
<organism evidence="2">
    <name type="scientific">marine sediment metagenome</name>
    <dbReference type="NCBI Taxonomy" id="412755"/>
    <lineage>
        <taxon>unclassified sequences</taxon>
        <taxon>metagenomes</taxon>
        <taxon>ecological metagenomes</taxon>
    </lineage>
</organism>
<name>A0A0F9LEI1_9ZZZZ</name>
<sequence length="437" mass="50018">LYLNPRFKFDEKGAINLQEKMSEVFNNIIEPTGLTKKQLGTRKEFPIILQKLLPEGETVPTKQGKKEIIPALAKDDVGMQLLLAHSDKKVRELCEARIAIKSWPTHIKRVESMMAQAKCSGGLLRVPLHYYGGHLGRWSGGEKINLQNLGGRGRAGSGNHPLLGLVRRLLGTPDGWVLLISDSAQIEARLLAWFASQSDLLQGFANDEDIYSVFATGLFGEEVRKPKDGDLEELIEVLKIRRGFGKDAILGCGYGMGAKKFYDRCRSNPDLRPLFDNGQYNFAFIERLIKTYRTKYMRIPEFWKAVELAFKWVVKYPHETRTLYDNTPARNPRLVFWNDCGTVNLQLPSGRVLYYRHCSMNKKKELRWHHGHLWGGSITENIVQATARDLLAYWLLICEEEGLPIIFHNHDELVAITEERHEASELRHIIKTMLRKP</sequence>
<gene>
    <name evidence="2" type="ORF">LCGC14_1590820</name>
</gene>
<evidence type="ECO:0000259" key="1">
    <source>
        <dbReference type="SMART" id="SM00482"/>
    </source>
</evidence>
<dbReference type="SMART" id="SM00482">
    <property type="entry name" value="POLAc"/>
    <property type="match status" value="1"/>
</dbReference>
<dbReference type="SUPFAM" id="SSF56672">
    <property type="entry name" value="DNA/RNA polymerases"/>
    <property type="match status" value="1"/>
</dbReference>
<accession>A0A0F9LEI1</accession>
<dbReference type="Gene3D" id="1.10.150.20">
    <property type="entry name" value="5' to 3' exonuclease, C-terminal subdomain"/>
    <property type="match status" value="1"/>
</dbReference>
<dbReference type="AlphaFoldDB" id="A0A0F9LEI1"/>
<protein>
    <recommendedName>
        <fullName evidence="1">DNA-directed DNA polymerase family A palm domain-containing protein</fullName>
    </recommendedName>
</protein>
<dbReference type="Gene3D" id="3.30.70.370">
    <property type="match status" value="1"/>
</dbReference>
<reference evidence="2" key="1">
    <citation type="journal article" date="2015" name="Nature">
        <title>Complex archaea that bridge the gap between prokaryotes and eukaryotes.</title>
        <authorList>
            <person name="Spang A."/>
            <person name="Saw J.H."/>
            <person name="Jorgensen S.L."/>
            <person name="Zaremba-Niedzwiedzka K."/>
            <person name="Martijn J."/>
            <person name="Lind A.E."/>
            <person name="van Eijk R."/>
            <person name="Schleper C."/>
            <person name="Guy L."/>
            <person name="Ettema T.J."/>
        </authorList>
    </citation>
    <scope>NUCLEOTIDE SEQUENCE</scope>
</reference>
<comment type="caution">
    <text evidence="2">The sequence shown here is derived from an EMBL/GenBank/DDBJ whole genome shotgun (WGS) entry which is preliminary data.</text>
</comment>
<dbReference type="EMBL" id="LAZR01012626">
    <property type="protein sequence ID" value="KKM25855.1"/>
    <property type="molecule type" value="Genomic_DNA"/>
</dbReference>
<feature type="domain" description="DNA-directed DNA polymerase family A palm" evidence="1">
    <location>
        <begin position="165"/>
        <end position="421"/>
    </location>
</feature>
<dbReference type="GO" id="GO:0003677">
    <property type="term" value="F:DNA binding"/>
    <property type="evidence" value="ECO:0007669"/>
    <property type="project" value="InterPro"/>
</dbReference>
<proteinExistence type="predicted"/>
<dbReference type="GO" id="GO:0006260">
    <property type="term" value="P:DNA replication"/>
    <property type="evidence" value="ECO:0007669"/>
    <property type="project" value="InterPro"/>
</dbReference>
<dbReference type="InterPro" id="IPR001098">
    <property type="entry name" value="DNA-dir_DNA_pol_A_palm_dom"/>
</dbReference>
<dbReference type="InterPro" id="IPR043502">
    <property type="entry name" value="DNA/RNA_pol_sf"/>
</dbReference>
<dbReference type="Pfam" id="PF00476">
    <property type="entry name" value="DNA_pol_A"/>
    <property type="match status" value="1"/>
</dbReference>